<evidence type="ECO:0000313" key="1">
    <source>
        <dbReference type="EMBL" id="PTB71858.1"/>
    </source>
</evidence>
<dbReference type="OrthoDB" id="3596450at2759"/>
<dbReference type="EMBL" id="KZ679145">
    <property type="protein sequence ID" value="PTB71858.1"/>
    <property type="molecule type" value="Genomic_DNA"/>
</dbReference>
<reference evidence="1 2" key="1">
    <citation type="submission" date="2016-07" db="EMBL/GenBank/DDBJ databases">
        <title>Multiple horizontal gene transfer events from other fungi enriched the ability of initially mycotrophic Trichoderma (Ascomycota) to feed on dead plant biomass.</title>
        <authorList>
            <consortium name="DOE Joint Genome Institute"/>
            <person name="Aerts A."/>
            <person name="Atanasova L."/>
            <person name="Chenthamara K."/>
            <person name="Zhang J."/>
            <person name="Grujic M."/>
            <person name="Henrissat B."/>
            <person name="Kuo A."/>
            <person name="Salamov A."/>
            <person name="Lipzen A."/>
            <person name="Labutti K."/>
            <person name="Barry K."/>
            <person name="Miao Y."/>
            <person name="Rahimi M.J."/>
            <person name="Shen Q."/>
            <person name="Grigoriev I.V."/>
            <person name="Kubicek C.P."/>
            <person name="Druzhinina I.S."/>
        </authorList>
    </citation>
    <scope>NUCLEOTIDE SEQUENCE [LARGE SCALE GENOMIC DNA]</scope>
    <source>
        <strain evidence="1 2">ATCC 18648</strain>
    </source>
</reference>
<accession>A0A2T4BRB9</accession>
<dbReference type="AlphaFoldDB" id="A0A2T4BRB9"/>
<organism evidence="1 2">
    <name type="scientific">Trichoderma longibrachiatum ATCC 18648</name>
    <dbReference type="NCBI Taxonomy" id="983965"/>
    <lineage>
        <taxon>Eukaryota</taxon>
        <taxon>Fungi</taxon>
        <taxon>Dikarya</taxon>
        <taxon>Ascomycota</taxon>
        <taxon>Pezizomycotina</taxon>
        <taxon>Sordariomycetes</taxon>
        <taxon>Hypocreomycetidae</taxon>
        <taxon>Hypocreales</taxon>
        <taxon>Hypocreaceae</taxon>
        <taxon>Trichoderma</taxon>
    </lineage>
</organism>
<evidence type="ECO:0000313" key="2">
    <source>
        <dbReference type="Proteomes" id="UP000240760"/>
    </source>
</evidence>
<proteinExistence type="predicted"/>
<dbReference type="Proteomes" id="UP000240760">
    <property type="component" value="Unassembled WGS sequence"/>
</dbReference>
<name>A0A2T4BRB9_TRILO</name>
<gene>
    <name evidence="1" type="ORF">M440DRAFT_1395352</name>
</gene>
<keyword evidence="2" id="KW-1185">Reference proteome</keyword>
<sequence length="330" mass="37486">MGSTDNVPMSSTSFSHLPCEIREMVWAPSVRDTQRAAHFFTVSARPRMTATGPGFELAAPTPQDDSASVEDWIVGNPSAYLQDAMLWTTCASSRSFVSRHYLRLWQAMDPRPQTDPFVACGFNRNGEEWRFKVLPSEDLFCIRPLSTGASWHVYSRYLLPGRNDRVRLTNVALDFGPAWLDDSVVEDGEVPHAADSPLGFIIRTLQAVAEGSMGADFKFWLIDRTIRKKEQALSLSPPPEDSDDEDAKRSEPLVFHGRDKRYVHIRDQSECTWDISEPTTAFHFLDWLQVEVGLNHRWMMAHRTGANWGKPPLPYRDLDELVMVLSEEDI</sequence>
<protein>
    <submittedName>
        <fullName evidence="1">Uncharacterized protein</fullName>
    </submittedName>
</protein>